<sequence>MRSCCEKKVTGSSCAKDSGRGNRVNAGAGDGKAAKIGSCIHKQCNVGKKDFSHYTRLANTWGTKATTKRTSMVVTLISHVEFICSVIGGVGRSRLNPATAGSPKVLWKRQPPSSRPNPRIHQQSHLRVDVKRPASTPPVECKK</sequence>
<dbReference type="OrthoDB" id="10363255at2759"/>
<proteinExistence type="predicted"/>
<reference evidence="4" key="3">
    <citation type="submission" date="2020-10" db="UniProtKB">
        <authorList>
            <consortium name="WormBaseParasite"/>
        </authorList>
    </citation>
    <scope>IDENTIFICATION</scope>
</reference>
<name>A0A068WQC6_ECHGR</name>
<gene>
    <name evidence="2" type="ORF">EgrG_002028000</name>
</gene>
<accession>A0A068WQC6</accession>
<evidence type="ECO:0000313" key="3">
    <source>
        <dbReference type="Proteomes" id="UP000492820"/>
    </source>
</evidence>
<protein>
    <submittedName>
        <fullName evidence="2 4">Uncharacterized protein</fullName>
    </submittedName>
</protein>
<dbReference type="WBParaSite" id="EgrG_002028000">
    <property type="protein sequence ID" value="EgrG_002028000"/>
    <property type="gene ID" value="EgrG_002028000"/>
</dbReference>
<evidence type="ECO:0000313" key="2">
    <source>
        <dbReference type="EMBL" id="CDS22295.1"/>
    </source>
</evidence>
<evidence type="ECO:0000313" key="4">
    <source>
        <dbReference type="WBParaSite" id="EgrG_002028000"/>
    </source>
</evidence>
<organism evidence="2">
    <name type="scientific">Echinococcus granulosus</name>
    <name type="common">Hydatid tapeworm</name>
    <dbReference type="NCBI Taxonomy" id="6210"/>
    <lineage>
        <taxon>Eukaryota</taxon>
        <taxon>Metazoa</taxon>
        <taxon>Spiralia</taxon>
        <taxon>Lophotrochozoa</taxon>
        <taxon>Platyhelminthes</taxon>
        <taxon>Cestoda</taxon>
        <taxon>Eucestoda</taxon>
        <taxon>Cyclophyllidea</taxon>
        <taxon>Taeniidae</taxon>
        <taxon>Echinococcus</taxon>
        <taxon>Echinococcus granulosus group</taxon>
    </lineage>
</organism>
<evidence type="ECO:0000256" key="1">
    <source>
        <dbReference type="SAM" id="MobiDB-lite"/>
    </source>
</evidence>
<reference evidence="2" key="2">
    <citation type="submission" date="2014-06" db="EMBL/GenBank/DDBJ databases">
        <authorList>
            <person name="Aslett M."/>
        </authorList>
    </citation>
    <scope>NUCLEOTIDE SEQUENCE</scope>
</reference>
<dbReference type="EMBL" id="LK028586">
    <property type="protein sequence ID" value="CDS22295.1"/>
    <property type="molecule type" value="Genomic_DNA"/>
</dbReference>
<reference evidence="2 3" key="1">
    <citation type="journal article" date="2013" name="Nature">
        <title>The genomes of four tapeworm species reveal adaptations to parasitism.</title>
        <authorList>
            <person name="Tsai I.J."/>
            <person name="Zarowiecki M."/>
            <person name="Holroyd N."/>
            <person name="Garciarrubio A."/>
            <person name="Sanchez-Flores A."/>
            <person name="Brooks K.L."/>
            <person name="Tracey A."/>
            <person name="Bobes R.J."/>
            <person name="Fragoso G."/>
            <person name="Sciutto E."/>
            <person name="Aslett M."/>
            <person name="Beasley H."/>
            <person name="Bennett H.M."/>
            <person name="Cai J."/>
            <person name="Camicia F."/>
            <person name="Clark R."/>
            <person name="Cucher M."/>
            <person name="De Silva N."/>
            <person name="Day T.A."/>
            <person name="Deplazes P."/>
            <person name="Estrada K."/>
            <person name="Fernandez C."/>
            <person name="Holland P.W."/>
            <person name="Hou J."/>
            <person name="Hu S."/>
            <person name="Huckvale T."/>
            <person name="Hung S.S."/>
            <person name="Kamenetzky L."/>
            <person name="Keane J.A."/>
            <person name="Kiss F."/>
            <person name="Koziol U."/>
            <person name="Lambert O."/>
            <person name="Liu K."/>
            <person name="Luo X."/>
            <person name="Luo Y."/>
            <person name="Macchiaroli N."/>
            <person name="Nichol S."/>
            <person name="Paps J."/>
            <person name="Parkinson J."/>
            <person name="Pouchkina-Stantcheva N."/>
            <person name="Riddiford N."/>
            <person name="Rosenzvit M."/>
            <person name="Salinas G."/>
            <person name="Wasmuth J.D."/>
            <person name="Zamanian M."/>
            <person name="Zheng Y."/>
            <person name="Cai X."/>
            <person name="Soberon X."/>
            <person name="Olson P.D."/>
            <person name="Laclette J.P."/>
            <person name="Brehm K."/>
            <person name="Berriman M."/>
            <person name="Garciarrubio A."/>
            <person name="Bobes R.J."/>
            <person name="Fragoso G."/>
            <person name="Sanchez-Flores A."/>
            <person name="Estrada K."/>
            <person name="Cevallos M.A."/>
            <person name="Morett E."/>
            <person name="Gonzalez V."/>
            <person name="Portillo T."/>
            <person name="Ochoa-Leyva A."/>
            <person name="Jose M.V."/>
            <person name="Sciutto E."/>
            <person name="Landa A."/>
            <person name="Jimenez L."/>
            <person name="Valdes V."/>
            <person name="Carrero J.C."/>
            <person name="Larralde C."/>
            <person name="Morales-Montor J."/>
            <person name="Limon-Lason J."/>
            <person name="Soberon X."/>
            <person name="Laclette J.P."/>
        </authorList>
    </citation>
    <scope>NUCLEOTIDE SEQUENCE [LARGE SCALE GENOMIC DNA]</scope>
</reference>
<dbReference type="AlphaFoldDB" id="A0A068WQC6"/>
<dbReference type="Proteomes" id="UP000492820">
    <property type="component" value="Unassembled WGS sequence"/>
</dbReference>
<feature type="region of interest" description="Disordered" evidence="1">
    <location>
        <begin position="94"/>
        <end position="143"/>
    </location>
</feature>